<dbReference type="OrthoDB" id="6157812at2"/>
<organism evidence="2 3">
    <name type="scientific">Patiriisocius marinus</name>
    <dbReference type="NCBI Taxonomy" id="1397112"/>
    <lineage>
        <taxon>Bacteria</taxon>
        <taxon>Pseudomonadati</taxon>
        <taxon>Bacteroidota</taxon>
        <taxon>Flavobacteriia</taxon>
        <taxon>Flavobacteriales</taxon>
        <taxon>Flavobacteriaceae</taxon>
        <taxon>Patiriisocius</taxon>
    </lineage>
</organism>
<dbReference type="EMBL" id="BKCG01000005">
    <property type="protein sequence ID" value="GER59961.1"/>
    <property type="molecule type" value="Genomic_DNA"/>
</dbReference>
<reference evidence="2 3" key="1">
    <citation type="submission" date="2019-08" db="EMBL/GenBank/DDBJ databases">
        <title>Draft genome sequence of Ulvibacter marinus type strain NBRC 109484.</title>
        <authorList>
            <person name="Kawano K."/>
            <person name="Ushijima N."/>
            <person name="Kihara M."/>
            <person name="Itoh H."/>
        </authorList>
    </citation>
    <scope>NUCLEOTIDE SEQUENCE [LARGE SCALE GENOMIC DNA]</scope>
    <source>
        <strain evidence="2 3">NBRC 109484</strain>
    </source>
</reference>
<dbReference type="Proteomes" id="UP000326509">
    <property type="component" value="Unassembled WGS sequence"/>
</dbReference>
<name>A0A5J4J2E4_9FLAO</name>
<evidence type="ECO:0000256" key="1">
    <source>
        <dbReference type="SAM" id="Phobius"/>
    </source>
</evidence>
<sequence length="169" mass="20125">MKHRKKFITWLFKWTMVVYCKFKKKEAWNISTAALLEMKKHTFGYKLGALLHKNGFELIPKVERHDAYHLLTGFGTTVEEEIALQYCCYGNGKRTPYLYGVLLIGTLILPEYFPFYMKAYRYGKNANDFHHFDFKQILKLDFKSFQDTIFTSSAQLKMDYHQRKKHIAI</sequence>
<accession>A0A5J4J2E4</accession>
<keyword evidence="1" id="KW-1133">Transmembrane helix</keyword>
<proteinExistence type="predicted"/>
<keyword evidence="3" id="KW-1185">Reference proteome</keyword>
<keyword evidence="1" id="KW-0472">Membrane</keyword>
<feature type="transmembrane region" description="Helical" evidence="1">
    <location>
        <begin position="97"/>
        <end position="115"/>
    </location>
</feature>
<dbReference type="AlphaFoldDB" id="A0A5J4J2E4"/>
<protein>
    <recommendedName>
        <fullName evidence="4">Coenzyme Q (Ubiquinone) biosynthesis protein Coq4</fullName>
    </recommendedName>
</protein>
<evidence type="ECO:0000313" key="2">
    <source>
        <dbReference type="EMBL" id="GER59961.1"/>
    </source>
</evidence>
<keyword evidence="1" id="KW-0812">Transmembrane</keyword>
<dbReference type="RefSeq" id="WP_151674422.1">
    <property type="nucleotide sequence ID" value="NZ_BKCG01000005.1"/>
</dbReference>
<evidence type="ECO:0000313" key="3">
    <source>
        <dbReference type="Proteomes" id="UP000326509"/>
    </source>
</evidence>
<evidence type="ECO:0008006" key="4">
    <source>
        <dbReference type="Google" id="ProtNLM"/>
    </source>
</evidence>
<comment type="caution">
    <text evidence="2">The sequence shown here is derived from an EMBL/GenBank/DDBJ whole genome shotgun (WGS) entry which is preliminary data.</text>
</comment>
<gene>
    <name evidence="2" type="ORF">ULMA_20690</name>
</gene>